<evidence type="ECO:0000256" key="1">
    <source>
        <dbReference type="SAM" id="MobiDB-lite"/>
    </source>
</evidence>
<proteinExistence type="predicted"/>
<gene>
    <name evidence="2" type="ORF">Atep_22880</name>
</gene>
<feature type="region of interest" description="Disordered" evidence="1">
    <location>
        <begin position="25"/>
        <end position="93"/>
    </location>
</feature>
<protein>
    <submittedName>
        <fullName evidence="2">Uncharacterized protein</fullName>
    </submittedName>
</protein>
<dbReference type="EMBL" id="AP024563">
    <property type="protein sequence ID" value="BCU07611.1"/>
    <property type="molecule type" value="Genomic_DNA"/>
</dbReference>
<organism evidence="2 3">
    <name type="scientific">Allochromatium tepidum</name>
    <dbReference type="NCBI Taxonomy" id="553982"/>
    <lineage>
        <taxon>Bacteria</taxon>
        <taxon>Pseudomonadati</taxon>
        <taxon>Pseudomonadota</taxon>
        <taxon>Gammaproteobacteria</taxon>
        <taxon>Chromatiales</taxon>
        <taxon>Chromatiaceae</taxon>
        <taxon>Allochromatium</taxon>
    </lineage>
</organism>
<accession>A0ABM7QP02</accession>
<evidence type="ECO:0000313" key="2">
    <source>
        <dbReference type="EMBL" id="BCU07611.1"/>
    </source>
</evidence>
<name>A0ABM7QP02_9GAMM</name>
<evidence type="ECO:0000313" key="3">
    <source>
        <dbReference type="Proteomes" id="UP000680679"/>
    </source>
</evidence>
<keyword evidence="3" id="KW-1185">Reference proteome</keyword>
<feature type="compositionally biased region" description="Polar residues" evidence="1">
    <location>
        <begin position="73"/>
        <end position="93"/>
    </location>
</feature>
<dbReference type="Proteomes" id="UP000680679">
    <property type="component" value="Chromosome"/>
</dbReference>
<reference evidence="2 3" key="1">
    <citation type="submission" date="2021-04" db="EMBL/GenBank/DDBJ databases">
        <title>Complete genome sequencing of Allochromatium tepidum strain NZ.</title>
        <authorList>
            <person name="Tsukatani Y."/>
            <person name="Mori H."/>
        </authorList>
    </citation>
    <scope>NUCLEOTIDE SEQUENCE [LARGE SCALE GENOMIC DNA]</scope>
    <source>
        <strain evidence="2 3">NZ</strain>
    </source>
</reference>
<dbReference type="RefSeq" id="WP_213378697.1">
    <property type="nucleotide sequence ID" value="NZ_AP024563.1"/>
</dbReference>
<sequence>MAFVGAAGTVDAAMIRRLLDQGVWSSQSNAGSLKEQAPRPMPQSRRLLSNRLDNESNSLLKSRLMKPKRAQSADASQQPLSRRSTSGLSMRRP</sequence>